<protein>
    <recommendedName>
        <fullName evidence="1">A-factor biosynthesis hotdog domain-containing protein</fullName>
    </recommendedName>
</protein>
<feature type="domain" description="A-factor biosynthesis hotdog" evidence="1">
    <location>
        <begin position="19"/>
        <end position="147"/>
    </location>
</feature>
<organism evidence="2 3">
    <name type="scientific">Kribbella antibiotica</name>
    <dbReference type="NCBI Taxonomy" id="190195"/>
    <lineage>
        <taxon>Bacteria</taxon>
        <taxon>Bacillati</taxon>
        <taxon>Actinomycetota</taxon>
        <taxon>Actinomycetes</taxon>
        <taxon>Propionibacteriales</taxon>
        <taxon>Kribbellaceae</taxon>
        <taxon>Kribbella</taxon>
    </lineage>
</organism>
<dbReference type="EMBL" id="SMKX01000096">
    <property type="protein sequence ID" value="TDD54154.1"/>
    <property type="molecule type" value="Genomic_DNA"/>
</dbReference>
<keyword evidence="3" id="KW-1185">Reference proteome</keyword>
<feature type="domain" description="A-factor biosynthesis hotdog" evidence="1">
    <location>
        <begin position="187"/>
        <end position="296"/>
    </location>
</feature>
<dbReference type="RefSeq" id="WP_132172435.1">
    <property type="nucleotide sequence ID" value="NZ_SMKX01000096.1"/>
</dbReference>
<dbReference type="SUPFAM" id="SSF54637">
    <property type="entry name" value="Thioesterase/thiol ester dehydrase-isomerase"/>
    <property type="match status" value="1"/>
</dbReference>
<evidence type="ECO:0000313" key="2">
    <source>
        <dbReference type="EMBL" id="TDD54154.1"/>
    </source>
</evidence>
<gene>
    <name evidence="2" type="ORF">E1263_27455</name>
</gene>
<dbReference type="NCBIfam" id="NF041195">
    <property type="entry name" value="ScbA_BarX_GamBu"/>
    <property type="match status" value="1"/>
</dbReference>
<sequence>MTVSPTTTAPPVAAAIQTLVRKDKSEEALVTEWRELPDLVQEVTACWPQSHAFYTEGNHYTPLLFTESLRQALALLSHRVHAIPLGHRLGWEQISSWILPTALDVRSSAKKVTLLVSHPSVTRRRMGSVYLVSRIDAVSDGRRIGGAEVQYSAHPPAIYDRLRGPYSSAKDAFSKAIRLTPPVEPTLVGRSKPGNVVLTALDQPQTWQLRVDTSHSVLFDHPHDHVPGMVLLEAAAQAAQASVPGSVATRFDTKFLRYVEFDQPCVVTATSGPANGEVQVTVTQTGKPVFTATVTTEPWPA</sequence>
<dbReference type="GO" id="GO:0016740">
    <property type="term" value="F:transferase activity"/>
    <property type="evidence" value="ECO:0007669"/>
    <property type="project" value="InterPro"/>
</dbReference>
<dbReference type="InterPro" id="IPR047757">
    <property type="entry name" value="AfsA-like"/>
</dbReference>
<dbReference type="Proteomes" id="UP000295124">
    <property type="component" value="Unassembled WGS sequence"/>
</dbReference>
<name>A0A4R4ZA27_9ACTN</name>
<evidence type="ECO:0000259" key="1">
    <source>
        <dbReference type="Pfam" id="PF03756"/>
    </source>
</evidence>
<reference evidence="2 3" key="1">
    <citation type="submission" date="2019-03" db="EMBL/GenBank/DDBJ databases">
        <title>Draft genome sequences of novel Actinobacteria.</title>
        <authorList>
            <person name="Sahin N."/>
            <person name="Ay H."/>
            <person name="Saygin H."/>
        </authorList>
    </citation>
    <scope>NUCLEOTIDE SEQUENCE [LARGE SCALE GENOMIC DNA]</scope>
    <source>
        <strain evidence="2 3">JCM 13523</strain>
    </source>
</reference>
<proteinExistence type="predicted"/>
<dbReference type="Pfam" id="PF03756">
    <property type="entry name" value="AfsA"/>
    <property type="match status" value="2"/>
</dbReference>
<dbReference type="InterPro" id="IPR029069">
    <property type="entry name" value="HotDog_dom_sf"/>
</dbReference>
<evidence type="ECO:0000313" key="3">
    <source>
        <dbReference type="Proteomes" id="UP000295124"/>
    </source>
</evidence>
<dbReference type="AlphaFoldDB" id="A0A4R4ZA27"/>
<dbReference type="InterPro" id="IPR005509">
    <property type="entry name" value="AfsA_hotdog_dom"/>
</dbReference>
<accession>A0A4R4ZA27</accession>
<comment type="caution">
    <text evidence="2">The sequence shown here is derived from an EMBL/GenBank/DDBJ whole genome shotgun (WGS) entry which is preliminary data.</text>
</comment>
<dbReference type="OrthoDB" id="7838374at2"/>